<dbReference type="AlphaFoldDB" id="A0A485LH85"/>
<gene>
    <name evidence="2" type="primary">Aste57867_21305</name>
    <name evidence="1" type="ORF">As57867_021236</name>
    <name evidence="2" type="ORF">ASTE57867_21305</name>
</gene>
<sequence length="265" mass="30013">MTDQSINQRRVQPGLADMECTFVAIQALLQEIPCAPADMDTFLTIDTTTTPFKWSSPTSSPRLLSPSAVSDTLFFHRGAACILEEEEALSFMALSSTSRQDETLSAREYRRRAILRRNHKRRIVPHPSSHAFDASPCLPQRDDDDGRVVPGNIDGSLDSKKRTSRIAAALYRDKQRHRHGHVVSEIEALLATHPHLQAEKRVWTPRKKVKSPMDAGEDRETYRKRCNRESAAFSRQQQLDQLDFWTTELARLRLVAASVSHQIGV</sequence>
<evidence type="ECO:0000313" key="3">
    <source>
        <dbReference type="Proteomes" id="UP000332933"/>
    </source>
</evidence>
<reference evidence="2 3" key="1">
    <citation type="submission" date="2019-03" db="EMBL/GenBank/DDBJ databases">
        <authorList>
            <person name="Gaulin E."/>
            <person name="Dumas B."/>
        </authorList>
    </citation>
    <scope>NUCLEOTIDE SEQUENCE [LARGE SCALE GENOMIC DNA]</scope>
    <source>
        <strain evidence="2">CBS 568.67</strain>
    </source>
</reference>
<protein>
    <submittedName>
        <fullName evidence="2">Aste57867_21305 protein</fullName>
    </submittedName>
</protein>
<evidence type="ECO:0000313" key="1">
    <source>
        <dbReference type="EMBL" id="KAF0686911.1"/>
    </source>
</evidence>
<proteinExistence type="predicted"/>
<evidence type="ECO:0000313" key="2">
    <source>
        <dbReference type="EMBL" id="VFT97977.1"/>
    </source>
</evidence>
<organism evidence="2 3">
    <name type="scientific">Aphanomyces stellatus</name>
    <dbReference type="NCBI Taxonomy" id="120398"/>
    <lineage>
        <taxon>Eukaryota</taxon>
        <taxon>Sar</taxon>
        <taxon>Stramenopiles</taxon>
        <taxon>Oomycota</taxon>
        <taxon>Saprolegniomycetes</taxon>
        <taxon>Saprolegniales</taxon>
        <taxon>Verrucalvaceae</taxon>
        <taxon>Aphanomyces</taxon>
    </lineage>
</organism>
<name>A0A485LH85_9STRA</name>
<keyword evidence="3" id="KW-1185">Reference proteome</keyword>
<dbReference type="Proteomes" id="UP000332933">
    <property type="component" value="Unassembled WGS sequence"/>
</dbReference>
<accession>A0A485LH85</accession>
<dbReference type="EMBL" id="CAADRA010006993">
    <property type="protein sequence ID" value="VFT97977.1"/>
    <property type="molecule type" value="Genomic_DNA"/>
</dbReference>
<dbReference type="EMBL" id="VJMH01006967">
    <property type="protein sequence ID" value="KAF0686911.1"/>
    <property type="molecule type" value="Genomic_DNA"/>
</dbReference>
<reference evidence="1" key="2">
    <citation type="submission" date="2019-06" db="EMBL/GenBank/DDBJ databases">
        <title>Genomics analysis of Aphanomyces spp. identifies a new class of oomycete effector associated with host adaptation.</title>
        <authorList>
            <person name="Gaulin E."/>
        </authorList>
    </citation>
    <scope>NUCLEOTIDE SEQUENCE</scope>
    <source>
        <strain evidence="1">CBS 578.67</strain>
    </source>
</reference>